<proteinExistence type="predicted"/>
<comment type="caution">
    <text evidence="1">The sequence shown here is derived from an EMBL/GenBank/DDBJ whole genome shotgun (WGS) entry which is preliminary data.</text>
</comment>
<sequence>MTEDVLLNVPVHLPAASELVQSMSLAANFTACPPASLPLALSNLSSHFLCSQGCIKMTLDELLTHQYGLLVCLAPASSQPTKTSTTILIIIITSTTYKDNHHHPHHQHHH</sequence>
<dbReference type="AlphaFoldDB" id="A0AAV4C7W7"/>
<name>A0AAV4C7W7_9GAST</name>
<gene>
    <name evidence="1" type="ORF">PoB_005531500</name>
</gene>
<evidence type="ECO:0000313" key="2">
    <source>
        <dbReference type="Proteomes" id="UP000735302"/>
    </source>
</evidence>
<keyword evidence="2" id="KW-1185">Reference proteome</keyword>
<evidence type="ECO:0000313" key="1">
    <source>
        <dbReference type="EMBL" id="GFO28810.1"/>
    </source>
</evidence>
<reference evidence="1 2" key="1">
    <citation type="journal article" date="2021" name="Elife">
        <title>Chloroplast acquisition without the gene transfer in kleptoplastic sea slugs, Plakobranchus ocellatus.</title>
        <authorList>
            <person name="Maeda T."/>
            <person name="Takahashi S."/>
            <person name="Yoshida T."/>
            <person name="Shimamura S."/>
            <person name="Takaki Y."/>
            <person name="Nagai Y."/>
            <person name="Toyoda A."/>
            <person name="Suzuki Y."/>
            <person name="Arimoto A."/>
            <person name="Ishii H."/>
            <person name="Satoh N."/>
            <person name="Nishiyama T."/>
            <person name="Hasebe M."/>
            <person name="Maruyama T."/>
            <person name="Minagawa J."/>
            <person name="Obokata J."/>
            <person name="Shigenobu S."/>
        </authorList>
    </citation>
    <scope>NUCLEOTIDE SEQUENCE [LARGE SCALE GENOMIC DNA]</scope>
</reference>
<accession>A0AAV4C7W7</accession>
<protein>
    <submittedName>
        <fullName evidence="1">Uncharacterized protein</fullName>
    </submittedName>
</protein>
<organism evidence="1 2">
    <name type="scientific">Plakobranchus ocellatus</name>
    <dbReference type="NCBI Taxonomy" id="259542"/>
    <lineage>
        <taxon>Eukaryota</taxon>
        <taxon>Metazoa</taxon>
        <taxon>Spiralia</taxon>
        <taxon>Lophotrochozoa</taxon>
        <taxon>Mollusca</taxon>
        <taxon>Gastropoda</taxon>
        <taxon>Heterobranchia</taxon>
        <taxon>Euthyneura</taxon>
        <taxon>Panpulmonata</taxon>
        <taxon>Sacoglossa</taxon>
        <taxon>Placobranchoidea</taxon>
        <taxon>Plakobranchidae</taxon>
        <taxon>Plakobranchus</taxon>
    </lineage>
</organism>
<dbReference type="Proteomes" id="UP000735302">
    <property type="component" value="Unassembled WGS sequence"/>
</dbReference>
<dbReference type="EMBL" id="BLXT01006082">
    <property type="protein sequence ID" value="GFO28810.1"/>
    <property type="molecule type" value="Genomic_DNA"/>
</dbReference>